<dbReference type="Pfam" id="PF03795">
    <property type="entry name" value="YCII"/>
    <property type="match status" value="1"/>
</dbReference>
<feature type="domain" description="YCII-related" evidence="2">
    <location>
        <begin position="1"/>
        <end position="111"/>
    </location>
</feature>
<dbReference type="EMBL" id="BAAATE010000022">
    <property type="protein sequence ID" value="GAA2682010.1"/>
    <property type="molecule type" value="Genomic_DNA"/>
</dbReference>
<reference evidence="4" key="1">
    <citation type="journal article" date="2019" name="Int. J. Syst. Evol. Microbiol.">
        <title>The Global Catalogue of Microorganisms (GCM) 10K type strain sequencing project: providing services to taxonomists for standard genome sequencing and annotation.</title>
        <authorList>
            <consortium name="The Broad Institute Genomics Platform"/>
            <consortium name="The Broad Institute Genome Sequencing Center for Infectious Disease"/>
            <person name="Wu L."/>
            <person name="Ma J."/>
        </authorList>
    </citation>
    <scope>NUCLEOTIDE SEQUENCE [LARGE SCALE GENOMIC DNA]</scope>
    <source>
        <strain evidence="4">JCM 6835</strain>
    </source>
</reference>
<evidence type="ECO:0000313" key="4">
    <source>
        <dbReference type="Proteomes" id="UP001501666"/>
    </source>
</evidence>
<name>A0ABP6F299_9ACTN</name>
<evidence type="ECO:0000259" key="2">
    <source>
        <dbReference type="Pfam" id="PF03795"/>
    </source>
</evidence>
<evidence type="ECO:0000256" key="1">
    <source>
        <dbReference type="ARBA" id="ARBA00007689"/>
    </source>
</evidence>
<comment type="similarity">
    <text evidence="1">Belongs to the YciI family.</text>
</comment>
<dbReference type="RefSeq" id="WP_346152045.1">
    <property type="nucleotide sequence ID" value="NZ_BAAATE010000022.1"/>
</dbReference>
<dbReference type="SUPFAM" id="SSF54909">
    <property type="entry name" value="Dimeric alpha+beta barrel"/>
    <property type="match status" value="1"/>
</dbReference>
<dbReference type="InterPro" id="IPR011008">
    <property type="entry name" value="Dimeric_a/b-barrel"/>
</dbReference>
<dbReference type="PANTHER" id="PTHR35174">
    <property type="entry name" value="BLL7171 PROTEIN-RELATED"/>
    <property type="match status" value="1"/>
</dbReference>
<evidence type="ECO:0000313" key="3">
    <source>
        <dbReference type="EMBL" id="GAA2682010.1"/>
    </source>
</evidence>
<gene>
    <name evidence="3" type="ORF">GCM10010412_067040</name>
</gene>
<organism evidence="3 4">
    <name type="scientific">Nonomuraea recticatena</name>
    <dbReference type="NCBI Taxonomy" id="46178"/>
    <lineage>
        <taxon>Bacteria</taxon>
        <taxon>Bacillati</taxon>
        <taxon>Actinomycetota</taxon>
        <taxon>Actinomycetes</taxon>
        <taxon>Streptosporangiales</taxon>
        <taxon>Streptosporangiaceae</taxon>
        <taxon>Nonomuraea</taxon>
    </lineage>
</organism>
<comment type="caution">
    <text evidence="3">The sequence shown here is derived from an EMBL/GenBank/DDBJ whole genome shotgun (WGS) entry which is preliminary data.</text>
</comment>
<protein>
    <submittedName>
        <fullName evidence="3">YciI family protein</fullName>
    </submittedName>
</protein>
<dbReference type="Proteomes" id="UP001501666">
    <property type="component" value="Unassembled WGS sequence"/>
</dbReference>
<dbReference type="PANTHER" id="PTHR35174:SF3">
    <property type="entry name" value="BLL7171 PROTEIN"/>
    <property type="match status" value="1"/>
</dbReference>
<keyword evidence="4" id="KW-1185">Reference proteome</keyword>
<sequence>MKYAMLIYGDDKLWEQATPEQAEQTQAAHERFIAMLSERGAFLGGDALAGSRETVSLRKKDGHVLRTDGPYVETVEHLGGFYLIEAENLDEAIGYAKACPEQIVEVRPVVEYQE</sequence>
<dbReference type="InterPro" id="IPR005545">
    <property type="entry name" value="YCII"/>
</dbReference>
<accession>A0ABP6F299</accession>
<dbReference type="Gene3D" id="3.30.70.1060">
    <property type="entry name" value="Dimeric alpha+beta barrel"/>
    <property type="match status" value="1"/>
</dbReference>
<proteinExistence type="inferred from homology"/>